<gene>
    <name evidence="1" type="ORF">MLD38_030123</name>
</gene>
<organism evidence="1 2">
    <name type="scientific">Melastoma candidum</name>
    <dbReference type="NCBI Taxonomy" id="119954"/>
    <lineage>
        <taxon>Eukaryota</taxon>
        <taxon>Viridiplantae</taxon>
        <taxon>Streptophyta</taxon>
        <taxon>Embryophyta</taxon>
        <taxon>Tracheophyta</taxon>
        <taxon>Spermatophyta</taxon>
        <taxon>Magnoliopsida</taxon>
        <taxon>eudicotyledons</taxon>
        <taxon>Gunneridae</taxon>
        <taxon>Pentapetalae</taxon>
        <taxon>rosids</taxon>
        <taxon>malvids</taxon>
        <taxon>Myrtales</taxon>
        <taxon>Melastomataceae</taxon>
        <taxon>Melastomatoideae</taxon>
        <taxon>Melastomateae</taxon>
        <taxon>Melastoma</taxon>
    </lineage>
</organism>
<reference evidence="2" key="1">
    <citation type="journal article" date="2023" name="Front. Plant Sci.">
        <title>Chromosomal-level genome assembly of Melastoma candidum provides insights into trichome evolution.</title>
        <authorList>
            <person name="Zhong Y."/>
            <person name="Wu W."/>
            <person name="Sun C."/>
            <person name="Zou P."/>
            <person name="Liu Y."/>
            <person name="Dai S."/>
            <person name="Zhou R."/>
        </authorList>
    </citation>
    <scope>NUCLEOTIDE SEQUENCE [LARGE SCALE GENOMIC DNA]</scope>
</reference>
<name>A0ACB9MLZ2_9MYRT</name>
<comment type="caution">
    <text evidence="1">The sequence shown here is derived from an EMBL/GenBank/DDBJ whole genome shotgun (WGS) entry which is preliminary data.</text>
</comment>
<dbReference type="EMBL" id="CM042888">
    <property type="protein sequence ID" value="KAI4324656.1"/>
    <property type="molecule type" value="Genomic_DNA"/>
</dbReference>
<evidence type="ECO:0000313" key="2">
    <source>
        <dbReference type="Proteomes" id="UP001057402"/>
    </source>
</evidence>
<keyword evidence="2" id="KW-1185">Reference proteome</keyword>
<protein>
    <submittedName>
        <fullName evidence="1">Uncharacterized protein</fullName>
    </submittedName>
</protein>
<evidence type="ECO:0000313" key="1">
    <source>
        <dbReference type="EMBL" id="KAI4324656.1"/>
    </source>
</evidence>
<accession>A0ACB9MLZ2</accession>
<dbReference type="Proteomes" id="UP001057402">
    <property type="component" value="Chromosome 9"/>
</dbReference>
<sequence>MGLFSGLCSCLKQIKPTGVRSGVVDGDYIVGGESFSSGGCCGPFFDLRVLEAATNYFSDLNLLGHGGFGPVYKGLLPSGEEVAVKRLSVGSSQGQREFANEANLLLKIRHQNLVILLGCCIKGPEKMLVYEYLPNKSLDRFLFDKKKTVLLDWRTRFQIITGLAGGLLYLHEEAPERIIHRDIKASNILLDAQLNPKISDFGLARLSPGDDTHLNPLRISGTYGYMAPEYAIQGILSTKTDVFSFGILVLEIVSGRRNHSKELSIERVDLLSYTWRLFQDGKSLEVVDSSLLEYDEDEAVLCIQLGLLCCQASYSERPDMKTVHLMLSNRSFTLPKPGKPGIQGRMSQWTTTTPSALTATNLNDGPTTKLSSGSSFQEEESRNSISTSSFGEGR</sequence>
<proteinExistence type="predicted"/>